<feature type="transmembrane region" description="Helical" evidence="1">
    <location>
        <begin position="188"/>
        <end position="206"/>
    </location>
</feature>
<dbReference type="AlphaFoldDB" id="A0A7V7PS87"/>
<evidence type="ECO:0000256" key="1">
    <source>
        <dbReference type="SAM" id="Phobius"/>
    </source>
</evidence>
<dbReference type="EMBL" id="VZDO01000002">
    <property type="protein sequence ID" value="KAB0681973.1"/>
    <property type="molecule type" value="Genomic_DNA"/>
</dbReference>
<feature type="transmembrane region" description="Helical" evidence="1">
    <location>
        <begin position="218"/>
        <end position="238"/>
    </location>
</feature>
<feature type="transmembrane region" description="Helical" evidence="1">
    <location>
        <begin position="250"/>
        <end position="272"/>
    </location>
</feature>
<reference evidence="2 3" key="1">
    <citation type="submission" date="2019-09" db="EMBL/GenBank/DDBJ databases">
        <title>YIM 132180 draft genome.</title>
        <authorList>
            <person name="Zhang K."/>
        </authorList>
    </citation>
    <scope>NUCLEOTIDE SEQUENCE [LARGE SCALE GENOMIC DNA]</scope>
    <source>
        <strain evidence="2 3">YIM 132180</strain>
    </source>
</reference>
<name>A0A7V7PS87_9HYPH</name>
<dbReference type="Proteomes" id="UP000432089">
    <property type="component" value="Unassembled WGS sequence"/>
</dbReference>
<sequence>MAIEDFHPFDDAAWLRAQSALVGAGAVAAAAALFGESRGWSSGLRFAMSLAAAIIAGCAVFFGRQLGVFAPPLIAALCLAVPLAPHLFTSNSLRFWTFLHWGAFGAALAFVSVLLFVLGVTAILEMVRYLFDVGIPQRAYEHLYVVACAFVGPLFALGRIPRDLFEEAVIAAPAEDRLSSGLGTLQDWIAAPLALAVALVLHAYAAKIVLTGELPKNQIGWIVGSFALFALTVRVAAHPFLTRGGVATRLFGRIWTATLVLPLLLLAYGLWLRISDQGVTGERYYLGLAAVSAGAIVLAQVFPRLRGDIRLMAAVPVLLLALSAFGPWGVAQTVARSQIDRLLRDYPSLGRDGDKVDALTEERREAARTRLQAIAAVGALPALMPHLGDEDRNAVAGLEEDRQLTVLLDRLGLGYGTPSPQYRSFAGQKPVALDVTGYDTFFTNLGAYASEFSGTVATDAPPQFVTQNGEITLRWQGVTDRFDAAAAVRSLPDVGGASPEAVAPFVADIRTRDGRSLRLFVRSASFDPATLGGVSLSFDLALRRAEWPASASLGGGGQR</sequence>
<feature type="transmembrane region" description="Helical" evidence="1">
    <location>
        <begin position="12"/>
        <end position="34"/>
    </location>
</feature>
<feature type="transmembrane region" description="Helical" evidence="1">
    <location>
        <begin position="46"/>
        <end position="63"/>
    </location>
</feature>
<organism evidence="2 3">
    <name type="scientific">Plantimonas leprariae</name>
    <dbReference type="NCBI Taxonomy" id="2615207"/>
    <lineage>
        <taxon>Bacteria</taxon>
        <taxon>Pseudomonadati</taxon>
        <taxon>Pseudomonadota</taxon>
        <taxon>Alphaproteobacteria</taxon>
        <taxon>Hyphomicrobiales</taxon>
        <taxon>Aurantimonadaceae</taxon>
        <taxon>Plantimonas</taxon>
    </lineage>
</organism>
<evidence type="ECO:0000313" key="3">
    <source>
        <dbReference type="Proteomes" id="UP000432089"/>
    </source>
</evidence>
<dbReference type="Pfam" id="PF13687">
    <property type="entry name" value="DUF4153"/>
    <property type="match status" value="1"/>
</dbReference>
<feature type="transmembrane region" description="Helical" evidence="1">
    <location>
        <begin position="101"/>
        <end position="123"/>
    </location>
</feature>
<evidence type="ECO:0000313" key="2">
    <source>
        <dbReference type="EMBL" id="KAB0681973.1"/>
    </source>
</evidence>
<feature type="transmembrane region" description="Helical" evidence="1">
    <location>
        <begin position="143"/>
        <end position="160"/>
    </location>
</feature>
<feature type="transmembrane region" description="Helical" evidence="1">
    <location>
        <begin position="309"/>
        <end position="330"/>
    </location>
</feature>
<proteinExistence type="predicted"/>
<accession>A0A7V7PS87</accession>
<dbReference type="RefSeq" id="WP_150968233.1">
    <property type="nucleotide sequence ID" value="NZ_VZDO01000002.1"/>
</dbReference>
<dbReference type="InterPro" id="IPR025291">
    <property type="entry name" value="DUF4153"/>
</dbReference>
<protein>
    <submittedName>
        <fullName evidence="2">DUF4153 domain-containing protein</fullName>
    </submittedName>
</protein>
<feature type="transmembrane region" description="Helical" evidence="1">
    <location>
        <begin position="284"/>
        <end position="302"/>
    </location>
</feature>
<keyword evidence="1" id="KW-0812">Transmembrane</keyword>
<keyword evidence="1" id="KW-1133">Transmembrane helix</keyword>
<gene>
    <name evidence="2" type="ORF">F6X38_03980</name>
</gene>
<keyword evidence="1" id="KW-0472">Membrane</keyword>
<feature type="transmembrane region" description="Helical" evidence="1">
    <location>
        <begin position="69"/>
        <end position="89"/>
    </location>
</feature>
<keyword evidence="3" id="KW-1185">Reference proteome</keyword>
<comment type="caution">
    <text evidence="2">The sequence shown here is derived from an EMBL/GenBank/DDBJ whole genome shotgun (WGS) entry which is preliminary data.</text>
</comment>